<dbReference type="PANTHER" id="PTHR34399">
    <property type="entry name" value="AVIDIN-RELATED"/>
    <property type="match status" value="1"/>
</dbReference>
<dbReference type="EMBL" id="GELH01000990">
    <property type="protein sequence ID" value="JAS03282.1"/>
    <property type="molecule type" value="Transcribed_RNA"/>
</dbReference>
<comment type="subcellular location">
    <subcellularLocation>
        <location evidence="1">Secreted</location>
    </subcellularLocation>
</comment>
<dbReference type="AlphaFoldDB" id="A0A194AM34"/>
<dbReference type="Gene3D" id="2.40.128.30">
    <property type="entry name" value="Avidin-like"/>
    <property type="match status" value="1"/>
</dbReference>
<dbReference type="Pfam" id="PF01382">
    <property type="entry name" value="Avidin"/>
    <property type="match status" value="1"/>
</dbReference>
<evidence type="ECO:0000256" key="3">
    <source>
        <dbReference type="ARBA" id="ARBA00022729"/>
    </source>
</evidence>
<proteinExistence type="predicted"/>
<feature type="chain" id="PRO_5013481358" description="Nacre protein" evidence="4">
    <location>
        <begin position="22"/>
        <end position="157"/>
    </location>
</feature>
<sequence length="157" mass="18276">MRILDQKLFYYVVALVAYVLASQNQCTFSYARCKRQRFLSDDCGVSGKWMNQLNSTMELCCYKGNLFGKYNSAVGRAEDYYHLRGRYTVRGGDCILGWSIAYNNAAFGNSNSSSSWAGIHYADEGIIYTQWLLARYQQREHFWRAFHTNQDTFKRIC</sequence>
<dbReference type="EMBL" id="GELH01000989">
    <property type="protein sequence ID" value="JAS03283.1"/>
    <property type="molecule type" value="Transcribed_RNA"/>
</dbReference>
<name>A0A194AM34_PINFU</name>
<evidence type="ECO:0008006" key="6">
    <source>
        <dbReference type="Google" id="ProtNLM"/>
    </source>
</evidence>
<reference evidence="5" key="1">
    <citation type="submission" date="2016-03" db="EMBL/GenBank/DDBJ databases">
        <authorList>
            <person name="Ploux O."/>
        </authorList>
    </citation>
    <scope>NUCLEOTIDE SEQUENCE</scope>
    <source>
        <tissue evidence="5">Mantle</tissue>
    </source>
</reference>
<keyword evidence="2" id="KW-0964">Secreted</keyword>
<evidence type="ECO:0000256" key="1">
    <source>
        <dbReference type="ARBA" id="ARBA00004613"/>
    </source>
</evidence>
<dbReference type="SUPFAM" id="SSF50876">
    <property type="entry name" value="Avidin/streptavidin"/>
    <property type="match status" value="1"/>
</dbReference>
<dbReference type="PROSITE" id="PS51326">
    <property type="entry name" value="AVIDIN_2"/>
    <property type="match status" value="1"/>
</dbReference>
<dbReference type="InterPro" id="IPR005468">
    <property type="entry name" value="Avidin/str"/>
</dbReference>
<feature type="signal peptide" evidence="4">
    <location>
        <begin position="1"/>
        <end position="21"/>
    </location>
</feature>
<dbReference type="GO" id="GO:0009374">
    <property type="term" value="F:biotin binding"/>
    <property type="evidence" value="ECO:0007669"/>
    <property type="project" value="InterPro"/>
</dbReference>
<dbReference type="GO" id="GO:0005576">
    <property type="term" value="C:extracellular region"/>
    <property type="evidence" value="ECO:0007669"/>
    <property type="project" value="UniProtKB-SubCell"/>
</dbReference>
<keyword evidence="3 4" id="KW-0732">Signal</keyword>
<evidence type="ECO:0000256" key="2">
    <source>
        <dbReference type="ARBA" id="ARBA00022525"/>
    </source>
</evidence>
<accession>A0A194AM34</accession>
<dbReference type="InterPro" id="IPR036896">
    <property type="entry name" value="Avidin-like_sf"/>
</dbReference>
<evidence type="ECO:0000313" key="5">
    <source>
        <dbReference type="EMBL" id="JAS03283.1"/>
    </source>
</evidence>
<protein>
    <recommendedName>
        <fullName evidence="6">Nacre protein</fullName>
    </recommendedName>
</protein>
<organism evidence="5">
    <name type="scientific">Pinctada fucata</name>
    <name type="common">Akoya pearl oyster</name>
    <name type="synonym">Pinctada imbricata fucata</name>
    <dbReference type="NCBI Taxonomy" id="50426"/>
    <lineage>
        <taxon>Eukaryota</taxon>
        <taxon>Metazoa</taxon>
        <taxon>Spiralia</taxon>
        <taxon>Lophotrochozoa</taxon>
        <taxon>Mollusca</taxon>
        <taxon>Bivalvia</taxon>
        <taxon>Autobranchia</taxon>
        <taxon>Pteriomorphia</taxon>
        <taxon>Pterioida</taxon>
        <taxon>Pterioidea</taxon>
        <taxon>Pteriidae</taxon>
        <taxon>Pinctada</taxon>
    </lineage>
</organism>
<dbReference type="InterPro" id="IPR051764">
    <property type="entry name" value="Avidin/Streptavidin-rel"/>
</dbReference>
<evidence type="ECO:0000256" key="4">
    <source>
        <dbReference type="SAM" id="SignalP"/>
    </source>
</evidence>